<comment type="similarity">
    <text evidence="2">Belongs to the RseB family.</text>
</comment>
<evidence type="ECO:0000256" key="1">
    <source>
        <dbReference type="ARBA" id="ARBA00004418"/>
    </source>
</evidence>
<keyword evidence="9" id="KW-1185">Reference proteome</keyword>
<keyword evidence="3 5" id="KW-0732">Signal</keyword>
<evidence type="ECO:0000256" key="3">
    <source>
        <dbReference type="ARBA" id="ARBA00022729"/>
    </source>
</evidence>
<dbReference type="CDD" id="cd16327">
    <property type="entry name" value="RseB"/>
    <property type="match status" value="1"/>
</dbReference>
<keyword evidence="4" id="KW-0574">Periplasm</keyword>
<evidence type="ECO:0000313" key="9">
    <source>
        <dbReference type="Proteomes" id="UP000509660"/>
    </source>
</evidence>
<feature type="signal peptide" evidence="5">
    <location>
        <begin position="1"/>
        <end position="24"/>
    </location>
</feature>
<dbReference type="Gene3D" id="3.30.200.100">
    <property type="entry name" value="MucB/RseB, C-terminal domain"/>
    <property type="match status" value="1"/>
</dbReference>
<comment type="subcellular location">
    <subcellularLocation>
        <location evidence="1">Periplasm</location>
    </subcellularLocation>
</comment>
<dbReference type="InterPro" id="IPR033436">
    <property type="entry name" value="MucB/RseB_C"/>
</dbReference>
<reference evidence="8 9" key="1">
    <citation type="submission" date="2020-06" db="EMBL/GenBank/DDBJ databases">
        <title>Mannheimia pernigra sp. nov. isolated from bovine respiratory tract.</title>
        <authorList>
            <person name="Kuhnert P."/>
            <person name="Akarsu-Egger H."/>
        </authorList>
    </citation>
    <scope>NUCLEOTIDE SEQUENCE [LARGE SCALE GENOMIC DNA]</scope>
    <source>
        <strain evidence="8 9">BNO311</strain>
    </source>
</reference>
<dbReference type="GO" id="GO:0030288">
    <property type="term" value="C:outer membrane-bounded periplasmic space"/>
    <property type="evidence" value="ECO:0007669"/>
    <property type="project" value="TreeGrafter"/>
</dbReference>
<feature type="domain" description="MucB/RseB C-terminal" evidence="7">
    <location>
        <begin position="225"/>
        <end position="320"/>
    </location>
</feature>
<dbReference type="Proteomes" id="UP000509660">
    <property type="component" value="Chromosome"/>
</dbReference>
<dbReference type="GO" id="GO:0045152">
    <property type="term" value="F:antisigma factor binding"/>
    <property type="evidence" value="ECO:0007669"/>
    <property type="project" value="TreeGrafter"/>
</dbReference>
<dbReference type="Pfam" id="PF17188">
    <property type="entry name" value="MucB_RseB_C"/>
    <property type="match status" value="1"/>
</dbReference>
<accession>A0A7D5DXX6</accession>
<name>A0A7D5DXX6_9PAST</name>
<protein>
    <submittedName>
        <fullName evidence="8">MucB/RseB C-terminal domain-containing protein</fullName>
    </submittedName>
</protein>
<sequence length="327" mass="37601">MFIKIIKSFLMFIAIFTCSGFALAADTGIKTPLSYLASMAEAHKKSNYELLYIFQQDSNVGSFRLRHIFTDKAYAQLLNLDHNREEIILKGNSVSYLGYNFRPFSLNSHHILDNLPNVLYADYHNLKGYVFLDLGKDRISDRVTKVIRILPKDTFRYSYTLWIDEETNLLLKSQLQNEDNIVLEEFRVLQLYQSPELEMIANAINSLMLPSLTSPPKEEVKLPYDWDIKELPTGFELVQNQTVTGATYQFDSEYVDSRLYSDGLSSLTIYVMPSQGANFDEYAWRQGKLTILNQTINDKDIVIIGDVPLQVAKQILKNIQFKEGASR</sequence>
<evidence type="ECO:0000256" key="2">
    <source>
        <dbReference type="ARBA" id="ARBA00008150"/>
    </source>
</evidence>
<evidence type="ECO:0000256" key="5">
    <source>
        <dbReference type="SAM" id="SignalP"/>
    </source>
</evidence>
<dbReference type="PIRSF" id="PIRSF005427">
    <property type="entry name" value="RseB"/>
    <property type="match status" value="1"/>
</dbReference>
<evidence type="ECO:0000256" key="4">
    <source>
        <dbReference type="ARBA" id="ARBA00022764"/>
    </source>
</evidence>
<evidence type="ECO:0000259" key="7">
    <source>
        <dbReference type="Pfam" id="PF17188"/>
    </source>
</evidence>
<dbReference type="PANTHER" id="PTHR38782:SF1">
    <property type="entry name" value="SIGMA-E FACTOR REGULATORY PROTEIN RSEB"/>
    <property type="match status" value="1"/>
</dbReference>
<dbReference type="EMBL" id="CP055306">
    <property type="protein sequence ID" value="QLB40445.1"/>
    <property type="molecule type" value="Genomic_DNA"/>
</dbReference>
<organism evidence="8 9">
    <name type="scientific">Mannheimia pernigra</name>
    <dbReference type="NCBI Taxonomy" id="111844"/>
    <lineage>
        <taxon>Bacteria</taxon>
        <taxon>Pseudomonadati</taxon>
        <taxon>Pseudomonadota</taxon>
        <taxon>Gammaproteobacteria</taxon>
        <taxon>Pasteurellales</taxon>
        <taxon>Pasteurellaceae</taxon>
        <taxon>Mannheimia</taxon>
    </lineage>
</organism>
<dbReference type="InterPro" id="IPR038484">
    <property type="entry name" value="MucB/RseB_C_sf"/>
</dbReference>
<dbReference type="Pfam" id="PF03888">
    <property type="entry name" value="MucB_RseB"/>
    <property type="match status" value="1"/>
</dbReference>
<gene>
    <name evidence="8" type="ORF">HV559_05945</name>
</gene>
<dbReference type="GO" id="GO:0032885">
    <property type="term" value="P:regulation of polysaccharide biosynthetic process"/>
    <property type="evidence" value="ECO:0007669"/>
    <property type="project" value="TreeGrafter"/>
</dbReference>
<dbReference type="Gene3D" id="2.50.20.10">
    <property type="entry name" value="Lipoprotein localisation LolA/LolB/LppX"/>
    <property type="match status" value="1"/>
</dbReference>
<evidence type="ECO:0000259" key="6">
    <source>
        <dbReference type="Pfam" id="PF03888"/>
    </source>
</evidence>
<dbReference type="AlphaFoldDB" id="A0A7D5DXX6"/>
<dbReference type="InterPro" id="IPR005588">
    <property type="entry name" value="MucB_RseB"/>
</dbReference>
<dbReference type="InterPro" id="IPR033434">
    <property type="entry name" value="MucB/RseB_N"/>
</dbReference>
<evidence type="ECO:0000313" key="8">
    <source>
        <dbReference type="EMBL" id="QLB40445.1"/>
    </source>
</evidence>
<feature type="domain" description="MucB/RseB N-terminal" evidence="6">
    <location>
        <begin position="33"/>
        <end position="198"/>
    </location>
</feature>
<dbReference type="PANTHER" id="PTHR38782">
    <property type="match status" value="1"/>
</dbReference>
<feature type="chain" id="PRO_5032667884" evidence="5">
    <location>
        <begin position="25"/>
        <end position="327"/>
    </location>
</feature>
<proteinExistence type="inferred from homology"/>